<dbReference type="PROSITE" id="PS51257">
    <property type="entry name" value="PROKAR_LIPOPROTEIN"/>
    <property type="match status" value="1"/>
</dbReference>
<evidence type="ECO:0000313" key="5">
    <source>
        <dbReference type="Proteomes" id="UP000295689"/>
    </source>
</evidence>
<comment type="similarity">
    <text evidence="1">Belongs to the bacterial solute-binding protein 1 family.</text>
</comment>
<evidence type="ECO:0000256" key="1">
    <source>
        <dbReference type="ARBA" id="ARBA00008520"/>
    </source>
</evidence>
<dbReference type="Gene3D" id="3.40.190.10">
    <property type="entry name" value="Periplasmic binding protein-like II"/>
    <property type="match status" value="2"/>
</dbReference>
<keyword evidence="5" id="KW-1185">Reference proteome</keyword>
<dbReference type="EMBL" id="SLVV01000004">
    <property type="protein sequence ID" value="TCN26324.1"/>
    <property type="molecule type" value="Genomic_DNA"/>
</dbReference>
<dbReference type="PANTHER" id="PTHR43649:SF29">
    <property type="entry name" value="OSMOPROTECTIVE COMPOUNDS-BINDING PROTEIN GGTB"/>
    <property type="match status" value="1"/>
</dbReference>
<protein>
    <submittedName>
        <fullName evidence="4">Raffinose/stachyose/melibiose transport system substrate-binding protein</fullName>
    </submittedName>
</protein>
<dbReference type="InterPro" id="IPR050490">
    <property type="entry name" value="Bact_solute-bd_prot1"/>
</dbReference>
<organism evidence="4 5">
    <name type="scientific">Mesobacillus foraminis</name>
    <dbReference type="NCBI Taxonomy" id="279826"/>
    <lineage>
        <taxon>Bacteria</taxon>
        <taxon>Bacillati</taxon>
        <taxon>Bacillota</taxon>
        <taxon>Bacilli</taxon>
        <taxon>Bacillales</taxon>
        <taxon>Bacillaceae</taxon>
        <taxon>Mesobacillus</taxon>
    </lineage>
</organism>
<sequence>MKRFVSKWFGLFMAIMLVGSILAACGSNSTGGASKDGKVTLKVLDWNNTNTKETEKLIQDTVEKELPNVKLEFEYINWDTDFSSTMQTRIAGRQLPDIVMIKGGDHPKYTEHLMDLSNEEFMNEFPEDIRKALQINGKDYAVPYTSNFQGVFYNKRIFDENNIEIPKTWDELMAVAEKLESNGITPFTAHFKDYQIGNSFNQFATVEVFSKNPAWGDDLQEGKEAFAKSPEFKTVFEHFEDVYKYSNKDPFGVDFTGAAEKFAKEETAMWIIGTWSTAQVLKNNPDLEIGFFPTPATEEQNTKIIMQPDHTFSGSKITKHPEEVKKVLEIFATNKDMAKQYIDNVQTDSLIPDVVSNVDAPFVEDINNYKSIGAANANVGNVQIPWPYQEQAGSYIAEWLLGKKSLDEALKATDDYKSKVKFSTK</sequence>
<proteinExistence type="inferred from homology"/>
<name>A0A4R2BK28_9BACI</name>
<keyword evidence="3" id="KW-0732">Signal</keyword>
<accession>A0A4R2BK28</accession>
<feature type="chain" id="PRO_5039355310" evidence="3">
    <location>
        <begin position="24"/>
        <end position="425"/>
    </location>
</feature>
<dbReference type="InterPro" id="IPR006059">
    <property type="entry name" value="SBP"/>
</dbReference>
<evidence type="ECO:0000256" key="2">
    <source>
        <dbReference type="ARBA" id="ARBA00022448"/>
    </source>
</evidence>
<dbReference type="Pfam" id="PF01547">
    <property type="entry name" value="SBP_bac_1"/>
    <property type="match status" value="1"/>
</dbReference>
<keyword evidence="2" id="KW-0813">Transport</keyword>
<reference evidence="4 5" key="1">
    <citation type="journal article" date="2015" name="Stand. Genomic Sci.">
        <title>Genomic Encyclopedia of Bacterial and Archaeal Type Strains, Phase III: the genomes of soil and plant-associated and newly described type strains.</title>
        <authorList>
            <person name="Whitman W.B."/>
            <person name="Woyke T."/>
            <person name="Klenk H.P."/>
            <person name="Zhou Y."/>
            <person name="Lilburn T.G."/>
            <person name="Beck B.J."/>
            <person name="De Vos P."/>
            <person name="Vandamme P."/>
            <person name="Eisen J.A."/>
            <person name="Garrity G."/>
            <person name="Hugenholtz P."/>
            <person name="Kyrpides N.C."/>
        </authorList>
    </citation>
    <scope>NUCLEOTIDE SEQUENCE [LARGE SCALE GENOMIC DNA]</scope>
    <source>
        <strain evidence="4 5">CV53</strain>
    </source>
</reference>
<comment type="caution">
    <text evidence="4">The sequence shown here is derived from an EMBL/GenBank/DDBJ whole genome shotgun (WGS) entry which is preliminary data.</text>
</comment>
<evidence type="ECO:0000313" key="4">
    <source>
        <dbReference type="EMBL" id="TCN26324.1"/>
    </source>
</evidence>
<dbReference type="AlphaFoldDB" id="A0A4R2BK28"/>
<evidence type="ECO:0000256" key="3">
    <source>
        <dbReference type="SAM" id="SignalP"/>
    </source>
</evidence>
<dbReference type="PANTHER" id="PTHR43649">
    <property type="entry name" value="ARABINOSE-BINDING PROTEIN-RELATED"/>
    <property type="match status" value="1"/>
</dbReference>
<feature type="signal peptide" evidence="3">
    <location>
        <begin position="1"/>
        <end position="23"/>
    </location>
</feature>
<dbReference type="RefSeq" id="WP_132004789.1">
    <property type="nucleotide sequence ID" value="NZ_JABUHM010000015.1"/>
</dbReference>
<dbReference type="Proteomes" id="UP000295689">
    <property type="component" value="Unassembled WGS sequence"/>
</dbReference>
<gene>
    <name evidence="4" type="ORF">EV146_104437</name>
</gene>
<dbReference type="SUPFAM" id="SSF53850">
    <property type="entry name" value="Periplasmic binding protein-like II"/>
    <property type="match status" value="1"/>
</dbReference>